<proteinExistence type="predicted"/>
<gene>
    <name evidence="1" type="ORF">GCM10022393_27240</name>
</gene>
<dbReference type="Gene3D" id="2.60.120.200">
    <property type="match status" value="1"/>
</dbReference>
<dbReference type="Pfam" id="PF14099">
    <property type="entry name" value="Polysacc_lyase"/>
    <property type="match status" value="1"/>
</dbReference>
<dbReference type="Proteomes" id="UP001500459">
    <property type="component" value="Unassembled WGS sequence"/>
</dbReference>
<sequence>MIYKYIIAFISIVCWTNSYSQVILEADGPGDTYELITSALAPGYKPIEAPGIKRGDCDNHSDFNESHITEVYDAELEKNVFKFVIHVKEDNDRCKMFDRQRNEIKSYRSSPDNLKGTQEETVVYKWKFKLDKDFQPSKNFTHLHQLKSVGETEKAKPIITLTARKGSVDKLELRHSGGKDQNTLKKVDLDLLRGNWVQVIETVTYGEENKGSYDIVITNIKTGKSILKYKNKSIQLWNAGAEFVRPKWGIYRSLKSAEYLRDETLFFADFSIIENQ</sequence>
<dbReference type="RefSeq" id="WP_344928306.1">
    <property type="nucleotide sequence ID" value="NZ_BAABCW010000011.1"/>
</dbReference>
<reference evidence="2" key="1">
    <citation type="journal article" date="2019" name="Int. J. Syst. Evol. Microbiol.">
        <title>The Global Catalogue of Microorganisms (GCM) 10K type strain sequencing project: providing services to taxonomists for standard genome sequencing and annotation.</title>
        <authorList>
            <consortium name="The Broad Institute Genomics Platform"/>
            <consortium name="The Broad Institute Genome Sequencing Center for Infectious Disease"/>
            <person name="Wu L."/>
            <person name="Ma J."/>
        </authorList>
    </citation>
    <scope>NUCLEOTIDE SEQUENCE [LARGE SCALE GENOMIC DNA]</scope>
    <source>
        <strain evidence="2">JCM 17106</strain>
    </source>
</reference>
<name>A0ABP6UM51_9FLAO</name>
<dbReference type="EMBL" id="BAABCW010000011">
    <property type="protein sequence ID" value="GAA3512057.1"/>
    <property type="molecule type" value="Genomic_DNA"/>
</dbReference>
<accession>A0ABP6UM51</accession>
<comment type="caution">
    <text evidence="1">The sequence shown here is derived from an EMBL/GenBank/DDBJ whole genome shotgun (WGS) entry which is preliminary data.</text>
</comment>
<organism evidence="1 2">
    <name type="scientific">Aquimarina addita</name>
    <dbReference type="NCBI Taxonomy" id="870485"/>
    <lineage>
        <taxon>Bacteria</taxon>
        <taxon>Pseudomonadati</taxon>
        <taxon>Bacteroidota</taxon>
        <taxon>Flavobacteriia</taxon>
        <taxon>Flavobacteriales</taxon>
        <taxon>Flavobacteriaceae</taxon>
        <taxon>Aquimarina</taxon>
    </lineage>
</organism>
<keyword evidence="2" id="KW-1185">Reference proteome</keyword>
<dbReference type="InterPro" id="IPR025975">
    <property type="entry name" value="Polysacc_lyase"/>
</dbReference>
<protein>
    <recommendedName>
        <fullName evidence="3">Polysaccharide lyase family 7 protein</fullName>
    </recommendedName>
</protein>
<evidence type="ECO:0000313" key="1">
    <source>
        <dbReference type="EMBL" id="GAA3512057.1"/>
    </source>
</evidence>
<evidence type="ECO:0008006" key="3">
    <source>
        <dbReference type="Google" id="ProtNLM"/>
    </source>
</evidence>
<evidence type="ECO:0000313" key="2">
    <source>
        <dbReference type="Proteomes" id="UP001500459"/>
    </source>
</evidence>